<evidence type="ECO:0000313" key="6">
    <source>
        <dbReference type="Proteomes" id="UP000664399"/>
    </source>
</evidence>
<proteinExistence type="predicted"/>
<dbReference type="Proteomes" id="UP000664399">
    <property type="component" value="Unassembled WGS sequence"/>
</dbReference>
<comment type="caution">
    <text evidence="5">The sequence shown here is derived from an EMBL/GenBank/DDBJ whole genome shotgun (WGS) entry which is preliminary data.</text>
</comment>
<dbReference type="PANTHER" id="PTHR43596:SF1">
    <property type="entry name" value="ADP,ATP CARRIER PROTEIN"/>
    <property type="match status" value="1"/>
</dbReference>
<keyword evidence="1 4" id="KW-0812">Transmembrane</keyword>
<evidence type="ECO:0000256" key="1">
    <source>
        <dbReference type="ARBA" id="ARBA00022692"/>
    </source>
</evidence>
<dbReference type="PANTHER" id="PTHR43596">
    <property type="entry name" value="ADP,ATP CARRIER PROTEIN"/>
    <property type="match status" value="1"/>
</dbReference>
<name>A0ABS3LLY6_9PROT</name>
<dbReference type="RefSeq" id="WP_207854206.1">
    <property type="nucleotide sequence ID" value="NZ_JAFVMG010000006.1"/>
</dbReference>
<evidence type="ECO:0000313" key="5">
    <source>
        <dbReference type="EMBL" id="MBO1328381.1"/>
    </source>
</evidence>
<evidence type="ECO:0000256" key="4">
    <source>
        <dbReference type="SAM" id="Phobius"/>
    </source>
</evidence>
<keyword evidence="6" id="KW-1185">Reference proteome</keyword>
<keyword evidence="2 4" id="KW-1133">Transmembrane helix</keyword>
<accession>A0ABS3LLY6</accession>
<feature type="transmembrane region" description="Helical" evidence="4">
    <location>
        <begin position="100"/>
        <end position="119"/>
    </location>
</feature>
<dbReference type="Gene3D" id="1.20.1250.20">
    <property type="entry name" value="MFS general substrate transporter like domains"/>
    <property type="match status" value="1"/>
</dbReference>
<feature type="transmembrane region" description="Helical" evidence="4">
    <location>
        <begin position="160"/>
        <end position="182"/>
    </location>
</feature>
<feature type="transmembrane region" description="Helical" evidence="4">
    <location>
        <begin position="245"/>
        <end position="265"/>
    </location>
</feature>
<feature type="transmembrane region" description="Helical" evidence="4">
    <location>
        <begin position="125"/>
        <end position="148"/>
    </location>
</feature>
<feature type="transmembrane region" description="Helical" evidence="4">
    <location>
        <begin position="70"/>
        <end position="88"/>
    </location>
</feature>
<dbReference type="Pfam" id="PF07690">
    <property type="entry name" value="MFS_1"/>
    <property type="match status" value="1"/>
</dbReference>
<evidence type="ECO:0000256" key="2">
    <source>
        <dbReference type="ARBA" id="ARBA00022989"/>
    </source>
</evidence>
<protein>
    <submittedName>
        <fullName evidence="5">MFS transporter</fullName>
    </submittedName>
</protein>
<organism evidence="5 6">
    <name type="scientific">Acetobacter suratthaniensis</name>
    <dbReference type="NCBI Taxonomy" id="1502841"/>
    <lineage>
        <taxon>Bacteria</taxon>
        <taxon>Pseudomonadati</taxon>
        <taxon>Pseudomonadota</taxon>
        <taxon>Alphaproteobacteria</taxon>
        <taxon>Acetobacterales</taxon>
        <taxon>Acetobacteraceae</taxon>
        <taxon>Acetobacter</taxon>
    </lineage>
</organism>
<evidence type="ECO:0000256" key="3">
    <source>
        <dbReference type="ARBA" id="ARBA00023136"/>
    </source>
</evidence>
<dbReference type="SUPFAM" id="SSF103473">
    <property type="entry name" value="MFS general substrate transporter"/>
    <property type="match status" value="1"/>
</dbReference>
<reference evidence="5 6" key="1">
    <citation type="submission" date="2021-03" db="EMBL/GenBank/DDBJ databases">
        <title>The complete genome sequence of Acetobacter suratthaniensis TBRC 1719.</title>
        <authorList>
            <person name="Charoenyingcharoen P."/>
            <person name="Yukphan P."/>
        </authorList>
    </citation>
    <scope>NUCLEOTIDE SEQUENCE [LARGE SCALE GENOMIC DNA]</scope>
    <source>
        <strain evidence="5 6">TBRC 1719</strain>
    </source>
</reference>
<dbReference type="InterPro" id="IPR011701">
    <property type="entry name" value="MFS"/>
</dbReference>
<feature type="transmembrane region" description="Helical" evidence="4">
    <location>
        <begin position="188"/>
        <end position="207"/>
    </location>
</feature>
<dbReference type="EMBL" id="JAFVMG010000006">
    <property type="protein sequence ID" value="MBO1328381.1"/>
    <property type="molecule type" value="Genomic_DNA"/>
</dbReference>
<gene>
    <name evidence="5" type="ORF">J2D75_07810</name>
</gene>
<keyword evidence="3 4" id="KW-0472">Membrane</keyword>
<sequence length="436" mass="48086">MTSERTRLNNRALGILLHTIKRAAHAHADEVGATLWGFGLFFFLFTSYAILRPVRDAMGIASGLHHLQWLFSATFVTMLVAVPIHGWLNAHVARARFVDWIYGFFIFNMLLFAAGLFLWPNSPWVARIFFVWLSVFNLFVVSVSWSLMADVFDMAQARRLFGFIAGGASAGGIVGPVFGALMVNSLSVSGLLLTSALFLGGAAFAKARLMQWRFTRDTPIEQEARLQPVSGNPFSGLTLVVCSPYLLCLAAFVMLLTTASTFLYFEQARLVAENFSTRGTQIRVFSIIDGSVQALSLLCQLFVTSSFTRRFGLKGLLTVVPLLIVMGFLILAVYPTFAVVAAVMGVRRVGEYAFIRPGREMLFTRMPVAVKYRAKNFLDTVVYRAGDAVSGWISSALLLLAHSLSYLSCVGAFLALIWAGCGYLLAQHQNETPDYT</sequence>
<feature type="transmembrane region" description="Helical" evidence="4">
    <location>
        <begin position="31"/>
        <end position="50"/>
    </location>
</feature>
<feature type="transmembrane region" description="Helical" evidence="4">
    <location>
        <begin position="404"/>
        <end position="426"/>
    </location>
</feature>
<dbReference type="InterPro" id="IPR036259">
    <property type="entry name" value="MFS_trans_sf"/>
</dbReference>
<feature type="transmembrane region" description="Helical" evidence="4">
    <location>
        <begin position="315"/>
        <end position="344"/>
    </location>
</feature>